<feature type="transmembrane region" description="Helical" evidence="2">
    <location>
        <begin position="69"/>
        <end position="96"/>
    </location>
</feature>
<keyword evidence="2" id="KW-1133">Transmembrane helix</keyword>
<proteinExistence type="predicted"/>
<sequence>MQQPWGQNQNQQPGQAPQATPYAQQMPYAAAPQAPAPQASEPVPGQKDGLRALFDFGFTSMATPLLVKIIYIIVMVLAALSWLSAIISSIWIASLIDSIGSIGSSGYGRSSSGGSGAWAVVMPVLFGWIPGALMILITRVLCEFVLASLKTQRAAEEILARLRSE</sequence>
<feature type="region of interest" description="Disordered" evidence="1">
    <location>
        <begin position="1"/>
        <end position="22"/>
    </location>
</feature>
<dbReference type="EMBL" id="RCIW01000016">
    <property type="protein sequence ID" value="RLP07966.1"/>
    <property type="molecule type" value="Genomic_DNA"/>
</dbReference>
<comment type="caution">
    <text evidence="3">The sequence shown here is derived from an EMBL/GenBank/DDBJ whole genome shotgun (WGS) entry which is preliminary data.</text>
</comment>
<dbReference type="InterPro" id="IPR025557">
    <property type="entry name" value="DUF4282"/>
</dbReference>
<evidence type="ECO:0000313" key="4">
    <source>
        <dbReference type="Proteomes" id="UP000279336"/>
    </source>
</evidence>
<accession>A0A8B3FQ74</accession>
<evidence type="ECO:0000313" key="3">
    <source>
        <dbReference type="EMBL" id="RLP07966.1"/>
    </source>
</evidence>
<organism evidence="3 4">
    <name type="scientific">Propionibacterium australiense</name>
    <dbReference type="NCBI Taxonomy" id="119981"/>
    <lineage>
        <taxon>Bacteria</taxon>
        <taxon>Bacillati</taxon>
        <taxon>Actinomycetota</taxon>
        <taxon>Actinomycetes</taxon>
        <taxon>Propionibacteriales</taxon>
        <taxon>Propionibacteriaceae</taxon>
        <taxon>Propionibacterium</taxon>
    </lineage>
</organism>
<name>A0A8B3FQ74_9ACTN</name>
<gene>
    <name evidence="3" type="ORF">D7U36_10390</name>
</gene>
<evidence type="ECO:0000256" key="1">
    <source>
        <dbReference type="SAM" id="MobiDB-lite"/>
    </source>
</evidence>
<protein>
    <submittedName>
        <fullName evidence="3">DUF4282 domain-containing protein</fullName>
    </submittedName>
</protein>
<feature type="transmembrane region" description="Helical" evidence="2">
    <location>
        <begin position="116"/>
        <end position="142"/>
    </location>
</feature>
<reference evidence="3 4" key="1">
    <citation type="submission" date="2018-10" db="EMBL/GenBank/DDBJ databases">
        <title>Propionibacterium australiense Genome Sequencing and Assembly.</title>
        <authorList>
            <person name="Bernier A.-M."/>
            <person name="Bernard K."/>
        </authorList>
    </citation>
    <scope>NUCLEOTIDE SEQUENCE [LARGE SCALE GENOMIC DNA]</scope>
    <source>
        <strain evidence="3 4">NML98A078</strain>
    </source>
</reference>
<keyword evidence="2" id="KW-0812">Transmembrane</keyword>
<evidence type="ECO:0000256" key="2">
    <source>
        <dbReference type="SAM" id="Phobius"/>
    </source>
</evidence>
<dbReference type="Pfam" id="PF14110">
    <property type="entry name" value="DUF4282"/>
    <property type="match status" value="1"/>
</dbReference>
<dbReference type="Proteomes" id="UP000279336">
    <property type="component" value="Unassembled WGS sequence"/>
</dbReference>
<dbReference type="AlphaFoldDB" id="A0A8B3FQ74"/>
<keyword evidence="2" id="KW-0472">Membrane</keyword>